<evidence type="ECO:0000313" key="7">
    <source>
        <dbReference type="EMBL" id="PWZ21475.1"/>
    </source>
</evidence>
<comment type="subcellular location">
    <subcellularLocation>
        <location evidence="1">Membrane</location>
        <topology evidence="1">Multi-pass membrane protein</topology>
    </subcellularLocation>
</comment>
<evidence type="ECO:0000256" key="4">
    <source>
        <dbReference type="ARBA" id="ARBA00022989"/>
    </source>
</evidence>
<organism evidence="7 8">
    <name type="scientific">Zea mays</name>
    <name type="common">Maize</name>
    <dbReference type="NCBI Taxonomy" id="4577"/>
    <lineage>
        <taxon>Eukaryota</taxon>
        <taxon>Viridiplantae</taxon>
        <taxon>Streptophyta</taxon>
        <taxon>Embryophyta</taxon>
        <taxon>Tracheophyta</taxon>
        <taxon>Spermatophyta</taxon>
        <taxon>Magnoliopsida</taxon>
        <taxon>Liliopsida</taxon>
        <taxon>Poales</taxon>
        <taxon>Poaceae</taxon>
        <taxon>PACMAD clade</taxon>
        <taxon>Panicoideae</taxon>
        <taxon>Andropogonodae</taxon>
        <taxon>Andropogoneae</taxon>
        <taxon>Tripsacinae</taxon>
        <taxon>Zea</taxon>
    </lineage>
</organism>
<reference evidence="7 8" key="1">
    <citation type="journal article" date="2018" name="Nat. Genet.">
        <title>Extensive intraspecific gene order and gene structural variations between Mo17 and other maize genomes.</title>
        <authorList>
            <person name="Sun S."/>
            <person name="Zhou Y."/>
            <person name="Chen J."/>
            <person name="Shi J."/>
            <person name="Zhao H."/>
            <person name="Zhao H."/>
            <person name="Song W."/>
            <person name="Zhang M."/>
            <person name="Cui Y."/>
            <person name="Dong X."/>
            <person name="Liu H."/>
            <person name="Ma X."/>
            <person name="Jiao Y."/>
            <person name="Wang B."/>
            <person name="Wei X."/>
            <person name="Stein J.C."/>
            <person name="Glaubitz J.C."/>
            <person name="Lu F."/>
            <person name="Yu G."/>
            <person name="Liang C."/>
            <person name="Fengler K."/>
            <person name="Li B."/>
            <person name="Rafalski A."/>
            <person name="Schnable P.S."/>
            <person name="Ware D.H."/>
            <person name="Buckler E.S."/>
            <person name="Lai J."/>
        </authorList>
    </citation>
    <scope>NUCLEOTIDE SEQUENCE [LARGE SCALE GENOMIC DNA]</scope>
    <source>
        <strain evidence="8">cv. Missouri 17</strain>
        <tissue evidence="7">Seedling</tissue>
    </source>
</reference>
<comment type="caution">
    <text evidence="7">The sequence shown here is derived from an EMBL/GenBank/DDBJ whole genome shotgun (WGS) entry which is preliminary data.</text>
</comment>
<protein>
    <submittedName>
        <fullName evidence="7">Peroxisomal membrane protein 2</fullName>
    </submittedName>
</protein>
<keyword evidence="4" id="KW-1133">Transmembrane helix</keyword>
<evidence type="ECO:0000313" key="8">
    <source>
        <dbReference type="Proteomes" id="UP000251960"/>
    </source>
</evidence>
<dbReference type="AlphaFoldDB" id="A0A3L6EKV1"/>
<dbReference type="GO" id="GO:0016020">
    <property type="term" value="C:membrane"/>
    <property type="evidence" value="ECO:0007669"/>
    <property type="project" value="UniProtKB-SubCell"/>
</dbReference>
<dbReference type="InterPro" id="IPR007248">
    <property type="entry name" value="Mpv17_PMP22"/>
</dbReference>
<accession>A0A3L6EKV1</accession>
<dbReference type="ExpressionAtlas" id="A0A3L6EKV1">
    <property type="expression patterns" value="baseline and differential"/>
</dbReference>
<dbReference type="Proteomes" id="UP000251960">
    <property type="component" value="Chromosome 5"/>
</dbReference>
<comment type="similarity">
    <text evidence="2 6">Belongs to the peroxisomal membrane protein PXMP2/4 family.</text>
</comment>
<keyword evidence="3" id="KW-0812">Transmembrane</keyword>
<keyword evidence="5" id="KW-0472">Membrane</keyword>
<evidence type="ECO:0000256" key="6">
    <source>
        <dbReference type="RuleBase" id="RU363053"/>
    </source>
</evidence>
<evidence type="ECO:0000256" key="5">
    <source>
        <dbReference type="ARBA" id="ARBA00023136"/>
    </source>
</evidence>
<dbReference type="EMBL" id="NCVQ01000006">
    <property type="protein sequence ID" value="PWZ21475.1"/>
    <property type="molecule type" value="Genomic_DNA"/>
</dbReference>
<dbReference type="Pfam" id="PF04117">
    <property type="entry name" value="Mpv17_PMP22"/>
    <property type="match status" value="1"/>
</dbReference>
<dbReference type="PANTHER" id="PTHR11266:SF121">
    <property type="entry name" value="OS09G0315000 PROTEIN"/>
    <property type="match status" value="1"/>
</dbReference>
<evidence type="ECO:0000256" key="1">
    <source>
        <dbReference type="ARBA" id="ARBA00004141"/>
    </source>
</evidence>
<gene>
    <name evidence="7" type="primary">PXMP2_1</name>
    <name evidence="7" type="ORF">Zm00014a_042736</name>
</gene>
<dbReference type="PANTHER" id="PTHR11266">
    <property type="entry name" value="PEROXISOMAL MEMBRANE PROTEIN 2, PXMP2 MPV17"/>
    <property type="match status" value="1"/>
</dbReference>
<name>A0A3L6EKV1_MAIZE</name>
<sequence length="346" mass="37787">MAAAAVATVATPSPASRRLFPSAGSSLLRFPRPTKRLRRALRVAAAGDEADVLPGPGAEGEAVVPGRLEEQRDEQLGGSQLDIGGLAFQGDVGGGFTGGGAGSGASGGGGGNKMLDRGINTAIVLGASTYALTKLLTGWTIFEILRYMPEHNWSAYEEALKANPVLAKMMISGVVYSLGDWIAQCYEGKPIFDFDRARMFRSGLVGFTLHGSLSHYYYHICEALFPFKDWWVVPAKVAFDQTIWSAIWNSIYFVVLGFLRLESPTTIYNELKSTFWPMLTAGWKLWPFAHLVTYGVVPVEQRLLWVDCVELVWVTILSTYSNEKSEARNSDSTSTPAASKVKYIMH</sequence>
<proteinExistence type="inferred from homology"/>
<evidence type="ECO:0000256" key="3">
    <source>
        <dbReference type="ARBA" id="ARBA00022692"/>
    </source>
</evidence>
<evidence type="ECO:0000256" key="2">
    <source>
        <dbReference type="ARBA" id="ARBA00006824"/>
    </source>
</evidence>